<organism evidence="2 3">
    <name type="scientific">Trichoderma aggressivum f. europaeum</name>
    <dbReference type="NCBI Taxonomy" id="173218"/>
    <lineage>
        <taxon>Eukaryota</taxon>
        <taxon>Fungi</taxon>
        <taxon>Dikarya</taxon>
        <taxon>Ascomycota</taxon>
        <taxon>Pezizomycotina</taxon>
        <taxon>Sordariomycetes</taxon>
        <taxon>Hypocreomycetidae</taxon>
        <taxon>Hypocreales</taxon>
        <taxon>Hypocreaceae</taxon>
        <taxon>Trichoderma</taxon>
    </lineage>
</organism>
<accession>A0AAE1IIN8</accession>
<dbReference type="AlphaFoldDB" id="A0AAE1IIN8"/>
<protein>
    <submittedName>
        <fullName evidence="2">Uncharacterized protein</fullName>
    </submittedName>
</protein>
<evidence type="ECO:0000313" key="3">
    <source>
        <dbReference type="Proteomes" id="UP001273209"/>
    </source>
</evidence>
<dbReference type="EMBL" id="JAWRVG010000003">
    <property type="protein sequence ID" value="KAK4083720.1"/>
    <property type="molecule type" value="Genomic_DNA"/>
</dbReference>
<feature type="compositionally biased region" description="Basic and acidic residues" evidence="1">
    <location>
        <begin position="105"/>
        <end position="115"/>
    </location>
</feature>
<evidence type="ECO:0000313" key="2">
    <source>
        <dbReference type="EMBL" id="KAK4083720.1"/>
    </source>
</evidence>
<dbReference type="RefSeq" id="XP_062759721.1">
    <property type="nucleotide sequence ID" value="XM_062895446.1"/>
</dbReference>
<sequence length="290" mass="32370">MATNFDFSEAPPEPLSSLSVAALLKGSAGIDLIPANVNDDGLVEVVEAHQHEPTPRDADNQDDLFVIKCHPHDVTEAHTVHARAEAVDISQGQNPEQNTTIAERVADKKQSDAAMDRQGPSCTRVTRKVSRHTQATKQARKNKTRQTAYLGSFPQIRDTETPTLAEAVPILTMPAILRSPKQPESTHSLTLENQPTAGADNYVQGFKNAVFETFGRFREGLKRKWEEMVIDRQDAAEDRRKAAEDRRKAAEDRQKAAEDRQRMTQAFGEIRDFMKAIAESHTEINHRLSV</sequence>
<dbReference type="GeneID" id="87915351"/>
<feature type="region of interest" description="Disordered" evidence="1">
    <location>
        <begin position="234"/>
        <end position="261"/>
    </location>
</feature>
<reference evidence="2" key="1">
    <citation type="submission" date="2023-11" db="EMBL/GenBank/DDBJ databases">
        <title>The genome sequences of three competitors of mushroom-forming fungi.</title>
        <authorList>
            <person name="Beijen E."/>
            <person name="Ohm R.A."/>
        </authorList>
    </citation>
    <scope>NUCLEOTIDE SEQUENCE</scope>
    <source>
        <strain evidence="2">CBS 100526</strain>
    </source>
</reference>
<dbReference type="Proteomes" id="UP001273209">
    <property type="component" value="Unassembled WGS sequence"/>
</dbReference>
<proteinExistence type="predicted"/>
<evidence type="ECO:0000256" key="1">
    <source>
        <dbReference type="SAM" id="MobiDB-lite"/>
    </source>
</evidence>
<comment type="caution">
    <text evidence="2">The sequence shown here is derived from an EMBL/GenBank/DDBJ whole genome shotgun (WGS) entry which is preliminary data.</text>
</comment>
<feature type="region of interest" description="Disordered" evidence="1">
    <location>
        <begin position="105"/>
        <end position="147"/>
    </location>
</feature>
<keyword evidence="3" id="KW-1185">Reference proteome</keyword>
<name>A0AAE1IIN8_9HYPO</name>
<gene>
    <name evidence="2" type="ORF">Triagg1_1382</name>
</gene>